<evidence type="ECO:0000313" key="3">
    <source>
        <dbReference type="Proteomes" id="UP001596110"/>
    </source>
</evidence>
<proteinExistence type="predicted"/>
<feature type="coiled-coil region" evidence="1">
    <location>
        <begin position="11"/>
        <end position="45"/>
    </location>
</feature>
<reference evidence="3" key="1">
    <citation type="journal article" date="2019" name="Int. J. Syst. Evol. Microbiol.">
        <title>The Global Catalogue of Microorganisms (GCM) 10K type strain sequencing project: providing services to taxonomists for standard genome sequencing and annotation.</title>
        <authorList>
            <consortium name="The Broad Institute Genomics Platform"/>
            <consortium name="The Broad Institute Genome Sequencing Center for Infectious Disease"/>
            <person name="Wu L."/>
            <person name="Ma J."/>
        </authorList>
    </citation>
    <scope>NUCLEOTIDE SEQUENCE [LARGE SCALE GENOMIC DNA]</scope>
    <source>
        <strain evidence="3">DT43</strain>
    </source>
</reference>
<dbReference type="EMBL" id="JBHSOJ010000013">
    <property type="protein sequence ID" value="MFC5630312.1"/>
    <property type="molecule type" value="Genomic_DNA"/>
</dbReference>
<evidence type="ECO:0000256" key="1">
    <source>
        <dbReference type="SAM" id="Coils"/>
    </source>
</evidence>
<keyword evidence="1" id="KW-0175">Coiled coil</keyword>
<protein>
    <submittedName>
        <fullName evidence="2">DNA repair protein</fullName>
    </submittedName>
</protein>
<dbReference type="RefSeq" id="WP_380433497.1">
    <property type="nucleotide sequence ID" value="NZ_JBHSOJ010000013.1"/>
</dbReference>
<gene>
    <name evidence="2" type="ORF">ACFPQ3_01565</name>
</gene>
<evidence type="ECO:0000313" key="2">
    <source>
        <dbReference type="EMBL" id="MFC5630312.1"/>
    </source>
</evidence>
<dbReference type="Proteomes" id="UP001596110">
    <property type="component" value="Unassembled WGS sequence"/>
</dbReference>
<comment type="caution">
    <text evidence="2">The sequence shown here is derived from an EMBL/GenBank/DDBJ whole genome shotgun (WGS) entry which is preliminary data.</text>
</comment>
<organism evidence="2 3">
    <name type="scientific">Streptococcus caledonicus</name>
    <dbReference type="NCBI Taxonomy" id="2614158"/>
    <lineage>
        <taxon>Bacteria</taxon>
        <taxon>Bacillati</taxon>
        <taxon>Bacillota</taxon>
        <taxon>Bacilli</taxon>
        <taxon>Lactobacillales</taxon>
        <taxon>Streptococcaceae</taxon>
        <taxon>Streptococcus</taxon>
    </lineage>
</organism>
<accession>A0ABW0U9X4</accession>
<keyword evidence="3" id="KW-1185">Reference proteome</keyword>
<sequence length="81" mass="9468">MEIKQLKKLKREQLITIMLEQQERIEQQEEEIKQLIERLEDKTILLEKSGSIAEASLALNKVFEAAQAAADQYLQNIKRDN</sequence>
<name>A0ABW0U9X4_9STRE</name>